<reference evidence="3 4" key="1">
    <citation type="submission" date="2021-12" db="EMBL/GenBank/DDBJ databases">
        <title>Discovery of the Pendulisporaceae a myxobacterial family with distinct sporulation behavior and unique specialized metabolism.</title>
        <authorList>
            <person name="Garcia R."/>
            <person name="Popoff A."/>
            <person name="Bader C.D."/>
            <person name="Loehr J."/>
            <person name="Walesch S."/>
            <person name="Walt C."/>
            <person name="Boldt J."/>
            <person name="Bunk B."/>
            <person name="Haeckl F.J.F.P.J."/>
            <person name="Gunesch A.P."/>
            <person name="Birkelbach J."/>
            <person name="Nuebel U."/>
            <person name="Pietschmann T."/>
            <person name="Bach T."/>
            <person name="Mueller R."/>
        </authorList>
    </citation>
    <scope>NUCLEOTIDE SEQUENCE [LARGE SCALE GENOMIC DNA]</scope>
    <source>
        <strain evidence="3 4">MSr11954</strain>
    </source>
</reference>
<gene>
    <name evidence="3" type="ORF">LZC94_46485</name>
</gene>
<dbReference type="RefSeq" id="WP_394824882.1">
    <property type="nucleotide sequence ID" value="NZ_CP089984.1"/>
</dbReference>
<name>A0ABZ2LWZ5_9BACT</name>
<sequence length="348" mass="37665">MKTPKNDRTLRNRLSLGGCSAAALAVMMVAGSGEGCIPANFSFVESGDDGGSDARVRDDAAATGDSSGDEHARVGGCDPSKDFGPPELVRELSSSEEEGSTRLSNHGQVAYFYSKRRPNGSGTPWIFRSLLVGGTWGQPEPVGELNIEGVTNFSPSPSPDGTELLFESTRPVGDGGGDGRKHMWLASRPDTSTAFGDFFNLQNLNDPGEQICPYRLPDRHVLYYGHDGTISRVDDNGSGQDPALLAPVNVPNAWTMCPVVSPDELTMYVGSTRDSSVKPDFEEFDIWVSRRAQKSDAWSSPARLPNVNDPTRHDIPTWISDDSCTLYMQSARPNGLGYLDIYVARKPK</sequence>
<keyword evidence="4" id="KW-1185">Reference proteome</keyword>
<feature type="region of interest" description="Disordered" evidence="1">
    <location>
        <begin position="47"/>
        <end position="86"/>
    </location>
</feature>
<protein>
    <submittedName>
        <fullName evidence="3">Uncharacterized protein</fullName>
    </submittedName>
</protein>
<dbReference type="EMBL" id="CP089984">
    <property type="protein sequence ID" value="WXB15257.1"/>
    <property type="molecule type" value="Genomic_DNA"/>
</dbReference>
<dbReference type="InterPro" id="IPR011659">
    <property type="entry name" value="WD40"/>
</dbReference>
<evidence type="ECO:0000256" key="1">
    <source>
        <dbReference type="SAM" id="MobiDB-lite"/>
    </source>
</evidence>
<evidence type="ECO:0000313" key="3">
    <source>
        <dbReference type="EMBL" id="WXB15257.1"/>
    </source>
</evidence>
<feature type="signal peptide" evidence="2">
    <location>
        <begin position="1"/>
        <end position="25"/>
    </location>
</feature>
<dbReference type="Pfam" id="PF07676">
    <property type="entry name" value="PD40"/>
    <property type="match status" value="1"/>
</dbReference>
<accession>A0ABZ2LWZ5</accession>
<evidence type="ECO:0000256" key="2">
    <source>
        <dbReference type="SAM" id="SignalP"/>
    </source>
</evidence>
<proteinExistence type="predicted"/>
<dbReference type="Proteomes" id="UP001370348">
    <property type="component" value="Chromosome"/>
</dbReference>
<organism evidence="3 4">
    <name type="scientific">Pendulispora albinea</name>
    <dbReference type="NCBI Taxonomy" id="2741071"/>
    <lineage>
        <taxon>Bacteria</taxon>
        <taxon>Pseudomonadati</taxon>
        <taxon>Myxococcota</taxon>
        <taxon>Myxococcia</taxon>
        <taxon>Myxococcales</taxon>
        <taxon>Sorangiineae</taxon>
        <taxon>Pendulisporaceae</taxon>
        <taxon>Pendulispora</taxon>
    </lineage>
</organism>
<keyword evidence="2" id="KW-0732">Signal</keyword>
<dbReference type="InterPro" id="IPR011044">
    <property type="entry name" value="Quino_amine_DH_bsu"/>
</dbReference>
<dbReference type="SUPFAM" id="SSF50969">
    <property type="entry name" value="YVTN repeat-like/Quinoprotein amine dehydrogenase"/>
    <property type="match status" value="1"/>
</dbReference>
<evidence type="ECO:0000313" key="4">
    <source>
        <dbReference type="Proteomes" id="UP001370348"/>
    </source>
</evidence>
<feature type="chain" id="PRO_5047117795" evidence="2">
    <location>
        <begin position="26"/>
        <end position="348"/>
    </location>
</feature>